<dbReference type="InterPro" id="IPR050275">
    <property type="entry name" value="PGM_Phosphatase"/>
</dbReference>
<dbReference type="Proteomes" id="UP001217754">
    <property type="component" value="Chromosome 2"/>
</dbReference>
<dbReference type="EMBL" id="CP119959">
    <property type="protein sequence ID" value="WFD38825.1"/>
    <property type="molecule type" value="Genomic_DNA"/>
</dbReference>
<dbReference type="AlphaFoldDB" id="A0AAF0F133"/>
<dbReference type="CDD" id="cd07067">
    <property type="entry name" value="HP_PGM_like"/>
    <property type="match status" value="1"/>
</dbReference>
<evidence type="ECO:0008006" key="3">
    <source>
        <dbReference type="Google" id="ProtNLM"/>
    </source>
</evidence>
<proteinExistence type="predicted"/>
<organism evidence="1 2">
    <name type="scientific">Malassezia japonica</name>
    <dbReference type="NCBI Taxonomy" id="223818"/>
    <lineage>
        <taxon>Eukaryota</taxon>
        <taxon>Fungi</taxon>
        <taxon>Dikarya</taxon>
        <taxon>Basidiomycota</taxon>
        <taxon>Ustilaginomycotina</taxon>
        <taxon>Malasseziomycetes</taxon>
        <taxon>Malasseziales</taxon>
        <taxon>Malasseziaceae</taxon>
        <taxon>Malassezia</taxon>
    </lineage>
</organism>
<dbReference type="SUPFAM" id="SSF53254">
    <property type="entry name" value="Phosphoglycerate mutase-like"/>
    <property type="match status" value="1"/>
</dbReference>
<evidence type="ECO:0000313" key="2">
    <source>
        <dbReference type="Proteomes" id="UP001217754"/>
    </source>
</evidence>
<dbReference type="InterPro" id="IPR029033">
    <property type="entry name" value="His_PPase_superfam"/>
</dbReference>
<evidence type="ECO:0000313" key="1">
    <source>
        <dbReference type="EMBL" id="WFD38825.1"/>
    </source>
</evidence>
<dbReference type="InterPro" id="IPR013078">
    <property type="entry name" value="His_Pase_superF_clade-1"/>
</dbReference>
<dbReference type="GeneID" id="85225438"/>
<protein>
    <recommendedName>
        <fullName evidence="3">Phosphoglycerate mutase-like protein</fullName>
    </recommendedName>
</protein>
<dbReference type="Pfam" id="PF00300">
    <property type="entry name" value="His_Phos_1"/>
    <property type="match status" value="1"/>
</dbReference>
<sequence>MGAYEALPYFAYDRAGEWAAILPNFGLEGTSWSALLNELQAREAREGVPHKLVYLARHGQGYHNFAEEKYGSPAWNAKWARLCGDGDITWGPDPRLTPLGKAQAGAVNAAWKAARQSNDAPPLPQLFCSSPFYRSLHTADLSWEGVCAPTFCIYENLREVCGQHTCDKRSTKAELVRIVERELAAPHLVFEPGFADDDLLWTPERESDDAMRDRVRTVMDSIWQGAGHDARVISITCHGGVMQRIFEITGHVMLPLPVGGTRRF</sequence>
<dbReference type="GO" id="GO:0005737">
    <property type="term" value="C:cytoplasm"/>
    <property type="evidence" value="ECO:0007669"/>
    <property type="project" value="TreeGrafter"/>
</dbReference>
<keyword evidence="2" id="KW-1185">Reference proteome</keyword>
<name>A0AAF0F133_9BASI</name>
<dbReference type="RefSeq" id="XP_060121722.1">
    <property type="nucleotide sequence ID" value="XM_060265739.1"/>
</dbReference>
<dbReference type="PANTHER" id="PTHR48100">
    <property type="entry name" value="BROAD-SPECIFICITY PHOSPHATASE YOR283W-RELATED"/>
    <property type="match status" value="1"/>
</dbReference>
<reference evidence="1" key="1">
    <citation type="submission" date="2023-03" db="EMBL/GenBank/DDBJ databases">
        <title>Mating type loci evolution in Malassezia.</title>
        <authorList>
            <person name="Coelho M.A."/>
        </authorList>
    </citation>
    <scope>NUCLEOTIDE SEQUENCE</scope>
    <source>
        <strain evidence="1">CBS 9431</strain>
    </source>
</reference>
<dbReference type="GO" id="GO:0016791">
    <property type="term" value="F:phosphatase activity"/>
    <property type="evidence" value="ECO:0007669"/>
    <property type="project" value="TreeGrafter"/>
</dbReference>
<gene>
    <name evidence="1" type="ORF">MJAP1_001789</name>
</gene>
<dbReference type="PANTHER" id="PTHR48100:SF1">
    <property type="entry name" value="HISTIDINE PHOSPHATASE FAMILY PROTEIN-RELATED"/>
    <property type="match status" value="1"/>
</dbReference>
<dbReference type="Gene3D" id="3.40.50.1240">
    <property type="entry name" value="Phosphoglycerate mutase-like"/>
    <property type="match status" value="1"/>
</dbReference>
<accession>A0AAF0F133</accession>